<dbReference type="AlphaFoldDB" id="A0ABD3FW16"/>
<keyword evidence="3" id="KW-1185">Reference proteome</keyword>
<evidence type="ECO:0008006" key="4">
    <source>
        <dbReference type="Google" id="ProtNLM"/>
    </source>
</evidence>
<evidence type="ECO:0000313" key="3">
    <source>
        <dbReference type="Proteomes" id="UP001632037"/>
    </source>
</evidence>
<protein>
    <recommendedName>
        <fullName evidence="4">RNase H type-1 domain-containing protein</fullName>
    </recommendedName>
</protein>
<proteinExistence type="predicted"/>
<dbReference type="EMBL" id="JBIMZQ010000007">
    <property type="protein sequence ID" value="KAL3670572.1"/>
    <property type="molecule type" value="Genomic_DNA"/>
</dbReference>
<reference evidence="2 3" key="1">
    <citation type="submission" date="2024-09" db="EMBL/GenBank/DDBJ databases">
        <title>Genome sequencing and assembly of Phytophthora oleae, isolate VK10A, causative agent of rot of olive drupes.</title>
        <authorList>
            <person name="Conti Taguali S."/>
            <person name="Riolo M."/>
            <person name="La Spada F."/>
            <person name="Cacciola S.O."/>
            <person name="Dionisio G."/>
        </authorList>
    </citation>
    <scope>NUCLEOTIDE SEQUENCE [LARGE SCALE GENOMIC DNA]</scope>
    <source>
        <strain evidence="2 3">VK10A</strain>
    </source>
</reference>
<evidence type="ECO:0000313" key="2">
    <source>
        <dbReference type="EMBL" id="KAL3670572.1"/>
    </source>
</evidence>
<evidence type="ECO:0000256" key="1">
    <source>
        <dbReference type="SAM" id="MobiDB-lite"/>
    </source>
</evidence>
<feature type="region of interest" description="Disordered" evidence="1">
    <location>
        <begin position="142"/>
        <end position="166"/>
    </location>
</feature>
<name>A0ABD3FW16_9STRA</name>
<dbReference type="Proteomes" id="UP001632037">
    <property type="component" value="Unassembled WGS sequence"/>
</dbReference>
<accession>A0ABD3FW16</accession>
<comment type="caution">
    <text evidence="2">The sequence shown here is derived from an EMBL/GenBank/DDBJ whole genome shotgun (WGS) entry which is preliminary data.</text>
</comment>
<organism evidence="2 3">
    <name type="scientific">Phytophthora oleae</name>
    <dbReference type="NCBI Taxonomy" id="2107226"/>
    <lineage>
        <taxon>Eukaryota</taxon>
        <taxon>Sar</taxon>
        <taxon>Stramenopiles</taxon>
        <taxon>Oomycota</taxon>
        <taxon>Peronosporomycetes</taxon>
        <taxon>Peronosporales</taxon>
        <taxon>Peronosporaceae</taxon>
        <taxon>Phytophthora</taxon>
    </lineage>
</organism>
<gene>
    <name evidence="2" type="ORF">V7S43_004883</name>
</gene>
<sequence>MLQCLSRGATSGTTYFPGDMDCSIPHGEEANGDSGGGVSLSLKEDGEYRVEAVGVHKANGTTGRSEFADTAISAALDQIREITLPSTAQLIIQGTTPPAHRPTRKRLFSGFKSCMWATTSLKQASAAVKLIKLSLSAGHETGELYRSKPPPKTPEDAQPTKNSRRKPFLATRCKIY</sequence>